<dbReference type="PANTHER" id="PTHR43172:SF2">
    <property type="entry name" value="ADENYLOSUCCINATE LYASE C-TERMINAL DOMAIN-CONTAINING PROTEIN"/>
    <property type="match status" value="1"/>
</dbReference>
<evidence type="ECO:0000313" key="4">
    <source>
        <dbReference type="EMBL" id="PKR87452.1"/>
    </source>
</evidence>
<dbReference type="InterPro" id="IPR019468">
    <property type="entry name" value="AdenyloSucc_lyase_C"/>
</dbReference>
<reference evidence="4 5" key="1">
    <citation type="submission" date="2017-12" db="EMBL/GenBank/DDBJ databases">
        <title>Anaerobic carbon monoxide metabolism by Pleomorphomonas carboxyditropha sp. nov., a new mesophilic hydrogenogenic carboxidotroph.</title>
        <authorList>
            <person name="Esquivel-Elizondo S."/>
            <person name="Krajmalnik-Brown R."/>
        </authorList>
    </citation>
    <scope>NUCLEOTIDE SEQUENCE [LARGE SCALE GENOMIC DNA]</scope>
    <source>
        <strain evidence="4 5">R5-392</strain>
    </source>
</reference>
<dbReference type="PANTHER" id="PTHR43172">
    <property type="entry name" value="ADENYLOSUCCINATE LYASE"/>
    <property type="match status" value="1"/>
</dbReference>
<feature type="region of interest" description="Disordered" evidence="2">
    <location>
        <begin position="1"/>
        <end position="57"/>
    </location>
</feature>
<dbReference type="EMBL" id="PJNW01000018">
    <property type="protein sequence ID" value="PKR87452.1"/>
    <property type="molecule type" value="Genomic_DNA"/>
</dbReference>
<dbReference type="CDD" id="cd01597">
    <property type="entry name" value="pCLME"/>
    <property type="match status" value="1"/>
</dbReference>
<name>A0A2N3LS05_9HYPH</name>
<proteinExistence type="inferred from homology"/>
<dbReference type="Pfam" id="PF00206">
    <property type="entry name" value="Lyase_1"/>
    <property type="match status" value="1"/>
</dbReference>
<gene>
    <name evidence="4" type="ORF">CXZ10_19810</name>
</gene>
<protein>
    <submittedName>
        <fullName evidence="4">3-carboxy-cis,cis-muconate cycloisomerase</fullName>
        <ecNumber evidence="4">5.5.1.2</ecNumber>
    </submittedName>
</protein>
<comment type="similarity">
    <text evidence="1">Belongs to the class-II fumarase/aspartase family.</text>
</comment>
<dbReference type="SMART" id="SM00998">
    <property type="entry name" value="ADSL_C"/>
    <property type="match status" value="1"/>
</dbReference>
<dbReference type="SUPFAM" id="SSF48557">
    <property type="entry name" value="L-aspartase-like"/>
    <property type="match status" value="1"/>
</dbReference>
<evidence type="ECO:0000313" key="5">
    <source>
        <dbReference type="Proteomes" id="UP000233491"/>
    </source>
</evidence>
<evidence type="ECO:0000259" key="3">
    <source>
        <dbReference type="SMART" id="SM00998"/>
    </source>
</evidence>
<organism evidence="4 5">
    <name type="scientific">Pleomorphomonas diazotrophica</name>
    <dbReference type="NCBI Taxonomy" id="1166257"/>
    <lineage>
        <taxon>Bacteria</taxon>
        <taxon>Pseudomonadati</taxon>
        <taxon>Pseudomonadota</taxon>
        <taxon>Alphaproteobacteria</taxon>
        <taxon>Hyphomicrobiales</taxon>
        <taxon>Pleomorphomonadaceae</taxon>
        <taxon>Pleomorphomonas</taxon>
    </lineage>
</organism>
<dbReference type="PRINTS" id="PR00149">
    <property type="entry name" value="FUMRATELYASE"/>
</dbReference>
<dbReference type="AlphaFoldDB" id="A0A2N3LS05"/>
<dbReference type="InterPro" id="IPR022761">
    <property type="entry name" value="Fumarate_lyase_N"/>
</dbReference>
<dbReference type="Gene3D" id="1.20.200.10">
    <property type="entry name" value="Fumarase/aspartase (Central domain)"/>
    <property type="match status" value="1"/>
</dbReference>
<sequence length="525" mass="56750">MGAGRECASDARRLPLDAGPRLRGCRPRPDGRRCVHRRQREPLRATPHAAASRLSPDPSRREIVNSLSLIDSPFFGSSLTDGRMREIFCAQAFRQRCVETEVALAGAEADLGIIPTDAARQIAQAAETYSFDEERLARETEIVGYPILPIVEQLADAAGEAGRYLHWGATTQDIMDTATVLQVRAGLDLIERQLGDAMDALRMLAETHRDTPMAGRTHLQHALPITFGYKAAVWLSALARHAQRLRELRPRVLVVEFSGASGTLASLGHQGLGVQAGLARALGLGVPTITWHSTRDAMTEAVQLLALISGSLAKLAFDISIMMTTELGEVSEPYVRHRGASSTMPQKRNPVSCELIIAAARMVRQHAGLMLDAMVHDFERATGPWHLEWAAVPEAFGLTSGALRQATFMLGGLEVHAGRMRANLDVSRGLIVAEAVMMALAPITGRQTAHDLVYAGCRRAVERDTSLFEALSEMPEVAAPLGLERLGELTDPANYLGSAARMVDRVLAGDVDTHPESQAASSPGP</sequence>
<evidence type="ECO:0000256" key="2">
    <source>
        <dbReference type="SAM" id="MobiDB-lite"/>
    </source>
</evidence>
<dbReference type="Proteomes" id="UP000233491">
    <property type="component" value="Unassembled WGS sequence"/>
</dbReference>
<feature type="domain" description="Adenylosuccinate lyase C-terminal" evidence="3">
    <location>
        <begin position="428"/>
        <end position="507"/>
    </location>
</feature>
<dbReference type="PRINTS" id="PR00145">
    <property type="entry name" value="ARGSUCLYASE"/>
</dbReference>
<dbReference type="Pfam" id="PF10397">
    <property type="entry name" value="ADSL_C"/>
    <property type="match status" value="1"/>
</dbReference>
<comment type="caution">
    <text evidence="4">The sequence shown here is derived from an EMBL/GenBank/DDBJ whole genome shotgun (WGS) entry which is preliminary data.</text>
</comment>
<dbReference type="Gene3D" id="1.10.40.30">
    <property type="entry name" value="Fumarase/aspartase (C-terminal domain)"/>
    <property type="match status" value="1"/>
</dbReference>
<dbReference type="FunFam" id="1.20.200.10:FF:000014">
    <property type="entry name" value="3-carboxy-cis,cis-muconate cycloisomerase"/>
    <property type="match status" value="1"/>
</dbReference>
<dbReference type="GO" id="GO:0047472">
    <property type="term" value="F:3-carboxy-cis,cis-muconate cycloisomerase activity"/>
    <property type="evidence" value="ECO:0007669"/>
    <property type="project" value="UniProtKB-EC"/>
</dbReference>
<accession>A0A2N3LS05</accession>
<dbReference type="InterPro" id="IPR008948">
    <property type="entry name" value="L-Aspartase-like"/>
</dbReference>
<dbReference type="EC" id="5.5.1.2" evidence="4"/>
<dbReference type="OrthoDB" id="9768878at2"/>
<keyword evidence="5" id="KW-1185">Reference proteome</keyword>
<keyword evidence="4" id="KW-0413">Isomerase</keyword>
<dbReference type="InterPro" id="IPR000362">
    <property type="entry name" value="Fumarate_lyase_fam"/>
</dbReference>
<evidence type="ECO:0000256" key="1">
    <source>
        <dbReference type="ARBA" id="ARBA00034772"/>
    </source>
</evidence>